<sequence>MQLSKQAQSPRESGAERPSAISDEGTLGGTFKMAVPSMMAFPVEGRLEVGLLNTTVKMAARRYFIEDDVIIISDEEMERQNSHRVVRNEENLQSAGLPGEMVSKSVRRMPSLDGSMCHEVRAGNLGSQSVFKVGEQLEFIDKAGVVIRGIVCGETSGDGSIERFTRQRGSRLCLDHGADSVFDEQPSTSRGASARFECPDEEWLDYKEDVEEQVIPAPKSIVRETTHSVPKVVRGDPFGNRHRDVAAGSLPRGCVGGPDGACAVWIVGHSFVRWAEKMAALRHFGRQLSLDGTRIKVSWVGKSGMR</sequence>
<dbReference type="EMBL" id="JANPWB010000010">
    <property type="protein sequence ID" value="KAJ1145401.1"/>
    <property type="molecule type" value="Genomic_DNA"/>
</dbReference>
<evidence type="ECO:0000313" key="3">
    <source>
        <dbReference type="Proteomes" id="UP001066276"/>
    </source>
</evidence>
<dbReference type="AlphaFoldDB" id="A0AAV7QY03"/>
<proteinExistence type="predicted"/>
<evidence type="ECO:0000313" key="2">
    <source>
        <dbReference type="EMBL" id="KAJ1145401.1"/>
    </source>
</evidence>
<gene>
    <name evidence="2" type="ORF">NDU88_011688</name>
</gene>
<dbReference type="Proteomes" id="UP001066276">
    <property type="component" value="Chromosome 6"/>
</dbReference>
<organism evidence="2 3">
    <name type="scientific">Pleurodeles waltl</name>
    <name type="common">Iberian ribbed newt</name>
    <dbReference type="NCBI Taxonomy" id="8319"/>
    <lineage>
        <taxon>Eukaryota</taxon>
        <taxon>Metazoa</taxon>
        <taxon>Chordata</taxon>
        <taxon>Craniata</taxon>
        <taxon>Vertebrata</taxon>
        <taxon>Euteleostomi</taxon>
        <taxon>Amphibia</taxon>
        <taxon>Batrachia</taxon>
        <taxon>Caudata</taxon>
        <taxon>Salamandroidea</taxon>
        <taxon>Salamandridae</taxon>
        <taxon>Pleurodelinae</taxon>
        <taxon>Pleurodeles</taxon>
    </lineage>
</organism>
<keyword evidence="3" id="KW-1185">Reference proteome</keyword>
<feature type="compositionally biased region" description="Polar residues" evidence="1">
    <location>
        <begin position="1"/>
        <end position="11"/>
    </location>
</feature>
<accession>A0AAV7QY03</accession>
<protein>
    <submittedName>
        <fullName evidence="2">Uncharacterized protein</fullName>
    </submittedName>
</protein>
<reference evidence="2" key="1">
    <citation type="journal article" date="2022" name="bioRxiv">
        <title>Sequencing and chromosome-scale assembly of the giantPleurodeles waltlgenome.</title>
        <authorList>
            <person name="Brown T."/>
            <person name="Elewa A."/>
            <person name="Iarovenko S."/>
            <person name="Subramanian E."/>
            <person name="Araus A.J."/>
            <person name="Petzold A."/>
            <person name="Susuki M."/>
            <person name="Suzuki K.-i.T."/>
            <person name="Hayashi T."/>
            <person name="Toyoda A."/>
            <person name="Oliveira C."/>
            <person name="Osipova E."/>
            <person name="Leigh N.D."/>
            <person name="Simon A."/>
            <person name="Yun M.H."/>
        </authorList>
    </citation>
    <scope>NUCLEOTIDE SEQUENCE</scope>
    <source>
        <strain evidence="2">20211129_DDA</strain>
        <tissue evidence="2">Liver</tissue>
    </source>
</reference>
<feature type="region of interest" description="Disordered" evidence="1">
    <location>
        <begin position="1"/>
        <end position="28"/>
    </location>
</feature>
<comment type="caution">
    <text evidence="2">The sequence shown here is derived from an EMBL/GenBank/DDBJ whole genome shotgun (WGS) entry which is preliminary data.</text>
</comment>
<name>A0AAV7QY03_PLEWA</name>
<evidence type="ECO:0000256" key="1">
    <source>
        <dbReference type="SAM" id="MobiDB-lite"/>
    </source>
</evidence>